<dbReference type="InterPro" id="IPR037278">
    <property type="entry name" value="ARFGAP/RecO"/>
</dbReference>
<comment type="similarity">
    <text evidence="1 7">Belongs to the RecO family.</text>
</comment>
<dbReference type="PANTHER" id="PTHR33991:SF1">
    <property type="entry name" value="DNA REPAIR PROTEIN RECO"/>
    <property type="match status" value="1"/>
</dbReference>
<dbReference type="Gene3D" id="1.20.1440.120">
    <property type="entry name" value="Recombination protein O, C-terminal domain"/>
    <property type="match status" value="1"/>
</dbReference>
<dbReference type="GO" id="GO:0006310">
    <property type="term" value="P:DNA recombination"/>
    <property type="evidence" value="ECO:0007669"/>
    <property type="project" value="UniProtKB-UniRule"/>
</dbReference>
<proteinExistence type="inferred from homology"/>
<dbReference type="Pfam" id="PF02565">
    <property type="entry name" value="RecO_C"/>
    <property type="match status" value="1"/>
</dbReference>
<evidence type="ECO:0000256" key="3">
    <source>
        <dbReference type="ARBA" id="ARBA00022763"/>
    </source>
</evidence>
<keyword evidence="4 7" id="KW-0233">DNA recombination</keyword>
<dbReference type="SUPFAM" id="SSF50249">
    <property type="entry name" value="Nucleic acid-binding proteins"/>
    <property type="match status" value="1"/>
</dbReference>
<dbReference type="RefSeq" id="WP_176942004.1">
    <property type="nucleotide sequence ID" value="NZ_JABZEC010000001.1"/>
</dbReference>
<feature type="domain" description="DNA replication/recombination mediator RecO N-terminal" evidence="8">
    <location>
        <begin position="8"/>
        <end position="82"/>
    </location>
</feature>
<dbReference type="Gene3D" id="2.40.50.140">
    <property type="entry name" value="Nucleic acid-binding proteins"/>
    <property type="match status" value="1"/>
</dbReference>
<evidence type="ECO:0000256" key="7">
    <source>
        <dbReference type="HAMAP-Rule" id="MF_00201"/>
    </source>
</evidence>
<dbReference type="HAMAP" id="MF_00201">
    <property type="entry name" value="RecO"/>
    <property type="match status" value="1"/>
</dbReference>
<comment type="caution">
    <text evidence="9">The sequence shown here is derived from an EMBL/GenBank/DDBJ whole genome shotgun (WGS) entry which is preliminary data.</text>
</comment>
<dbReference type="EMBL" id="JABZEC010000001">
    <property type="protein sequence ID" value="NVY95839.1"/>
    <property type="molecule type" value="Genomic_DNA"/>
</dbReference>
<comment type="function">
    <text evidence="7">Involved in DNA repair and RecF pathway recombination.</text>
</comment>
<dbReference type="Pfam" id="PF11967">
    <property type="entry name" value="RecO_N"/>
    <property type="match status" value="1"/>
</dbReference>
<dbReference type="GO" id="GO:0006302">
    <property type="term" value="P:double-strand break repair"/>
    <property type="evidence" value="ECO:0007669"/>
    <property type="project" value="TreeGrafter"/>
</dbReference>
<sequence length="255" mass="29674">MTLQRHQEFQGLVLRTQDYHENDQLVYLFTDRFGILTFLLRGTKKLTSKKRALGLIFTTGTYQGTLNDRGFSYLESAQNLHQFAKISQDITKNAYVTYLNDLVLRSLTAKRAYPRWFHQILTATQLIDQGLDPEIITDIIAVQLLQPLGVAPQWQHCVLGPETTGKFDFSLVYSGILCQKHWSQDEHRLHLDPKTVTYLRLFSRLALDRVHSIKVTSATKVQLRQILDLIYRDHVGIYPRSKKFLDSMYKWQLDS</sequence>
<dbReference type="Proteomes" id="UP000563523">
    <property type="component" value="Unassembled WGS sequence"/>
</dbReference>
<dbReference type="GO" id="GO:0043590">
    <property type="term" value="C:bacterial nucleoid"/>
    <property type="evidence" value="ECO:0007669"/>
    <property type="project" value="TreeGrafter"/>
</dbReference>
<evidence type="ECO:0000259" key="8">
    <source>
        <dbReference type="Pfam" id="PF11967"/>
    </source>
</evidence>
<dbReference type="InterPro" id="IPR022572">
    <property type="entry name" value="DNA_rep/recomb_RecO_N"/>
</dbReference>
<gene>
    <name evidence="7 9" type="primary">recO</name>
    <name evidence="9" type="ORF">HU830_01270</name>
</gene>
<evidence type="ECO:0000313" key="10">
    <source>
        <dbReference type="Proteomes" id="UP000563523"/>
    </source>
</evidence>
<evidence type="ECO:0000256" key="1">
    <source>
        <dbReference type="ARBA" id="ARBA00007452"/>
    </source>
</evidence>
<reference evidence="9 10" key="1">
    <citation type="submission" date="2020-06" db="EMBL/GenBank/DDBJ databases">
        <authorList>
            <person name="Kang J."/>
        </authorList>
    </citation>
    <scope>NUCLEOTIDE SEQUENCE [LARGE SCALE GENOMIC DNA]</scope>
    <source>
        <strain evidence="9 10">DCY120</strain>
    </source>
</reference>
<evidence type="ECO:0000256" key="2">
    <source>
        <dbReference type="ARBA" id="ARBA00021310"/>
    </source>
</evidence>
<protein>
    <recommendedName>
        <fullName evidence="2 7">DNA repair protein RecO</fullName>
    </recommendedName>
    <alternativeName>
        <fullName evidence="6 7">Recombination protein O</fullName>
    </alternativeName>
</protein>
<evidence type="ECO:0000256" key="5">
    <source>
        <dbReference type="ARBA" id="ARBA00023204"/>
    </source>
</evidence>
<evidence type="ECO:0000256" key="6">
    <source>
        <dbReference type="ARBA" id="ARBA00033409"/>
    </source>
</evidence>
<dbReference type="SUPFAM" id="SSF57863">
    <property type="entry name" value="ArfGap/RecO-like zinc finger"/>
    <property type="match status" value="1"/>
</dbReference>
<keyword evidence="10" id="KW-1185">Reference proteome</keyword>
<keyword evidence="3 7" id="KW-0227">DNA damage</keyword>
<dbReference type="PANTHER" id="PTHR33991">
    <property type="entry name" value="DNA REPAIR PROTEIN RECO"/>
    <property type="match status" value="1"/>
</dbReference>
<organism evidence="9 10">
    <name type="scientific">Bombilactobacillus apium</name>
    <dbReference type="NCBI Taxonomy" id="2675299"/>
    <lineage>
        <taxon>Bacteria</taxon>
        <taxon>Bacillati</taxon>
        <taxon>Bacillota</taxon>
        <taxon>Bacilli</taxon>
        <taxon>Lactobacillales</taxon>
        <taxon>Lactobacillaceae</taxon>
        <taxon>Bombilactobacillus</taxon>
    </lineage>
</organism>
<dbReference type="AlphaFoldDB" id="A0A850QYN6"/>
<keyword evidence="5 7" id="KW-0234">DNA repair</keyword>
<dbReference type="InterPro" id="IPR042242">
    <property type="entry name" value="RecO_C"/>
</dbReference>
<evidence type="ECO:0000313" key="9">
    <source>
        <dbReference type="EMBL" id="NVY95839.1"/>
    </source>
</evidence>
<accession>A0A850QYN6</accession>
<dbReference type="InterPro" id="IPR003717">
    <property type="entry name" value="RecO"/>
</dbReference>
<name>A0A850QYN6_9LACO</name>
<evidence type="ECO:0000256" key="4">
    <source>
        <dbReference type="ARBA" id="ARBA00023172"/>
    </source>
</evidence>
<dbReference type="NCBIfam" id="TIGR00613">
    <property type="entry name" value="reco"/>
    <property type="match status" value="1"/>
</dbReference>
<dbReference type="InterPro" id="IPR012340">
    <property type="entry name" value="NA-bd_OB-fold"/>
</dbReference>